<keyword evidence="5" id="KW-1185">Reference proteome</keyword>
<organism evidence="4 5">
    <name type="scientific">Thalassiosira pseudonana</name>
    <name type="common">Marine diatom</name>
    <name type="synonym">Cyclotella nana</name>
    <dbReference type="NCBI Taxonomy" id="35128"/>
    <lineage>
        <taxon>Eukaryota</taxon>
        <taxon>Sar</taxon>
        <taxon>Stramenopiles</taxon>
        <taxon>Ochrophyta</taxon>
        <taxon>Bacillariophyta</taxon>
        <taxon>Coscinodiscophyceae</taxon>
        <taxon>Thalassiosirophycidae</taxon>
        <taxon>Thalassiosirales</taxon>
        <taxon>Thalassiosiraceae</taxon>
        <taxon>Thalassiosira</taxon>
    </lineage>
</organism>
<dbReference type="PaxDb" id="35128-Thaps11041"/>
<evidence type="ECO:0000313" key="5">
    <source>
        <dbReference type="Proteomes" id="UP000001449"/>
    </source>
</evidence>
<proteinExistence type="predicted"/>
<dbReference type="OMA" id="HTFFFEV"/>
<gene>
    <name evidence="4" type="ORF">THAPS_11041</name>
</gene>
<dbReference type="InParanoid" id="B5YM85"/>
<dbReference type="AlphaFoldDB" id="B5YM85"/>
<evidence type="ECO:0000313" key="4">
    <source>
        <dbReference type="EMBL" id="ACI64205.1"/>
    </source>
</evidence>
<feature type="transmembrane region" description="Helical" evidence="2">
    <location>
        <begin position="268"/>
        <end position="286"/>
    </location>
</feature>
<reference evidence="4 5" key="1">
    <citation type="journal article" date="2004" name="Science">
        <title>The genome of the diatom Thalassiosira pseudonana: ecology, evolution, and metabolism.</title>
        <authorList>
            <person name="Armbrust E.V."/>
            <person name="Berges J.A."/>
            <person name="Bowler C."/>
            <person name="Green B.R."/>
            <person name="Martinez D."/>
            <person name="Putnam N.H."/>
            <person name="Zhou S."/>
            <person name="Allen A.E."/>
            <person name="Apt K.E."/>
            <person name="Bechner M."/>
            <person name="Brzezinski M.A."/>
            <person name="Chaal B.K."/>
            <person name="Chiovitti A."/>
            <person name="Davis A.K."/>
            <person name="Demarest M.S."/>
            <person name="Detter J.C."/>
            <person name="Glavina T."/>
            <person name="Goodstein D."/>
            <person name="Hadi M.Z."/>
            <person name="Hellsten U."/>
            <person name="Hildebrand M."/>
            <person name="Jenkins B.D."/>
            <person name="Jurka J."/>
            <person name="Kapitonov V.V."/>
            <person name="Kroger N."/>
            <person name="Lau W.W."/>
            <person name="Lane T.W."/>
            <person name="Larimer F.W."/>
            <person name="Lippmeier J.C."/>
            <person name="Lucas S."/>
            <person name="Medina M."/>
            <person name="Montsant A."/>
            <person name="Obornik M."/>
            <person name="Parker M.S."/>
            <person name="Palenik B."/>
            <person name="Pazour G.J."/>
            <person name="Richardson P.M."/>
            <person name="Rynearson T.A."/>
            <person name="Saito M.A."/>
            <person name="Schwartz D.C."/>
            <person name="Thamatrakoln K."/>
            <person name="Valentin K."/>
            <person name="Vardi A."/>
            <person name="Wilkerson F.P."/>
            <person name="Rokhsar D.S."/>
        </authorList>
    </citation>
    <scope>NUCLEOTIDE SEQUENCE [LARGE SCALE GENOMIC DNA]</scope>
    <source>
        <strain evidence="4 5">CCMP1335</strain>
    </source>
</reference>
<keyword evidence="1" id="KW-0106">Calcium</keyword>
<dbReference type="Proteomes" id="UP000001449">
    <property type="component" value="Chromosome 18"/>
</dbReference>
<dbReference type="Pfam" id="PF13202">
    <property type="entry name" value="EF-hand_5"/>
    <property type="match status" value="2"/>
</dbReference>
<keyword evidence="2" id="KW-0472">Membrane</keyword>
<feature type="domain" description="EF-hand" evidence="3">
    <location>
        <begin position="142"/>
        <end position="165"/>
    </location>
</feature>
<dbReference type="InterPro" id="IPR011992">
    <property type="entry name" value="EF-hand-dom_pair"/>
</dbReference>
<feature type="transmembrane region" description="Helical" evidence="2">
    <location>
        <begin position="84"/>
        <end position="104"/>
    </location>
</feature>
<keyword evidence="2" id="KW-1133">Transmembrane helix</keyword>
<evidence type="ECO:0000256" key="2">
    <source>
        <dbReference type="SAM" id="Phobius"/>
    </source>
</evidence>
<feature type="transmembrane region" description="Helical" evidence="2">
    <location>
        <begin position="42"/>
        <end position="63"/>
    </location>
</feature>
<dbReference type="GeneID" id="7444840"/>
<sequence>MTSIVSLLVAWEEAIEKLRHNTPKPIVPVIDSMLAEVGGLGFIGLFLSTVVTGGPLGQVVGALSEEFLGAEDLLLETFEFLHTFFFEVGILFFAIAGVVVGAVLQRVNKLQEISQLALDSDGDGEVTLEELAEALEVESMVVDLDGDGLITEEETIEALRARSGDEKDWSGILTEYMLGDTERAGECLVIRERMMEKLDLPQSFAIEYYFAEIFGENLEEIVELSPVTWLPLIPLIALDNSVDLSRDVVSAASSNAFESCGYFYDNPVVLYSSIALQVVSITWALFNSWKMTSIKKMLLPTLVKDSQNGVARLLPPRYQDPVLRKQFTSTSSIFDWGEKFFTGGGSKTSPPRNEHEELFGASGAKFQSVYRDSIRFHTWLCVAQIVYSTTQIVFRDATALYLSETVGNPSGTLPELILWSIFVISAVFQLSLAPTTFLNYCFVTSVEGETDATVHCFT</sequence>
<accession>B5YM85</accession>
<dbReference type="GO" id="GO:0005509">
    <property type="term" value="F:calcium ion binding"/>
    <property type="evidence" value="ECO:0007669"/>
    <property type="project" value="InterPro"/>
</dbReference>
<dbReference type="InterPro" id="IPR002048">
    <property type="entry name" value="EF_hand_dom"/>
</dbReference>
<protein>
    <recommendedName>
        <fullName evidence="3">EF-hand domain-containing protein</fullName>
    </recommendedName>
</protein>
<evidence type="ECO:0000259" key="3">
    <source>
        <dbReference type="PROSITE" id="PS50222"/>
    </source>
</evidence>
<feature type="domain" description="EF-hand" evidence="3">
    <location>
        <begin position="117"/>
        <end position="141"/>
    </location>
</feature>
<dbReference type="EMBL" id="CP001159">
    <property type="protein sequence ID" value="ACI64205.1"/>
    <property type="molecule type" value="Genomic_DNA"/>
</dbReference>
<name>B5YM85_THAPS</name>
<evidence type="ECO:0000256" key="1">
    <source>
        <dbReference type="ARBA" id="ARBA00022837"/>
    </source>
</evidence>
<dbReference type="RefSeq" id="XP_002295488.1">
    <property type="nucleotide sequence ID" value="XM_002295452.1"/>
</dbReference>
<dbReference type="SUPFAM" id="SSF47473">
    <property type="entry name" value="EF-hand"/>
    <property type="match status" value="1"/>
</dbReference>
<dbReference type="HOGENOM" id="CLU_597877_0_0_1"/>
<reference evidence="4 5" key="2">
    <citation type="journal article" date="2008" name="Nature">
        <title>The Phaeodactylum genome reveals the evolutionary history of diatom genomes.</title>
        <authorList>
            <person name="Bowler C."/>
            <person name="Allen A.E."/>
            <person name="Badger J.H."/>
            <person name="Grimwood J."/>
            <person name="Jabbari K."/>
            <person name="Kuo A."/>
            <person name="Maheswari U."/>
            <person name="Martens C."/>
            <person name="Maumus F."/>
            <person name="Otillar R.P."/>
            <person name="Rayko E."/>
            <person name="Salamov A."/>
            <person name="Vandepoele K."/>
            <person name="Beszteri B."/>
            <person name="Gruber A."/>
            <person name="Heijde M."/>
            <person name="Katinka M."/>
            <person name="Mock T."/>
            <person name="Valentin K."/>
            <person name="Verret F."/>
            <person name="Berges J.A."/>
            <person name="Brownlee C."/>
            <person name="Cadoret J.P."/>
            <person name="Chiovitti A."/>
            <person name="Choi C.J."/>
            <person name="Coesel S."/>
            <person name="De Martino A."/>
            <person name="Detter J.C."/>
            <person name="Durkin C."/>
            <person name="Falciatore A."/>
            <person name="Fournet J."/>
            <person name="Haruta M."/>
            <person name="Huysman M.J."/>
            <person name="Jenkins B.D."/>
            <person name="Jiroutova K."/>
            <person name="Jorgensen R.E."/>
            <person name="Joubert Y."/>
            <person name="Kaplan A."/>
            <person name="Kroger N."/>
            <person name="Kroth P.G."/>
            <person name="La Roche J."/>
            <person name="Lindquist E."/>
            <person name="Lommer M."/>
            <person name="Martin-Jezequel V."/>
            <person name="Lopez P.J."/>
            <person name="Lucas S."/>
            <person name="Mangogna M."/>
            <person name="McGinnis K."/>
            <person name="Medlin L.K."/>
            <person name="Montsant A."/>
            <person name="Oudot-Le Secq M.P."/>
            <person name="Napoli C."/>
            <person name="Obornik M."/>
            <person name="Parker M.S."/>
            <person name="Petit J.L."/>
            <person name="Porcel B.M."/>
            <person name="Poulsen N."/>
            <person name="Robison M."/>
            <person name="Rychlewski L."/>
            <person name="Rynearson T.A."/>
            <person name="Schmutz J."/>
            <person name="Shapiro H."/>
            <person name="Siaut M."/>
            <person name="Stanley M."/>
            <person name="Sussman M.R."/>
            <person name="Taylor A.R."/>
            <person name="Vardi A."/>
            <person name="von Dassow P."/>
            <person name="Vyverman W."/>
            <person name="Willis A."/>
            <person name="Wyrwicz L.S."/>
            <person name="Rokhsar D.S."/>
            <person name="Weissenbach J."/>
            <person name="Armbrust E.V."/>
            <person name="Green B.R."/>
            <person name="Van de Peer Y."/>
            <person name="Grigoriev I.V."/>
        </authorList>
    </citation>
    <scope>NUCLEOTIDE SEQUENCE [LARGE SCALE GENOMIC DNA]</scope>
    <source>
        <strain evidence="4 5">CCMP1335</strain>
    </source>
</reference>
<dbReference type="PROSITE" id="PS00018">
    <property type="entry name" value="EF_HAND_1"/>
    <property type="match status" value="1"/>
</dbReference>
<dbReference type="PROSITE" id="PS50222">
    <property type="entry name" value="EF_HAND_2"/>
    <property type="match status" value="2"/>
</dbReference>
<dbReference type="KEGG" id="tps:THAPS_11041"/>
<keyword evidence="2" id="KW-0812">Transmembrane</keyword>
<dbReference type="Gene3D" id="1.10.238.10">
    <property type="entry name" value="EF-hand"/>
    <property type="match status" value="1"/>
</dbReference>
<dbReference type="eggNOG" id="ENOG502QXWA">
    <property type="taxonomic scope" value="Eukaryota"/>
</dbReference>
<dbReference type="InterPro" id="IPR018247">
    <property type="entry name" value="EF_Hand_1_Ca_BS"/>
</dbReference>